<feature type="region of interest" description="Disordered" evidence="1">
    <location>
        <begin position="1"/>
        <end position="22"/>
    </location>
</feature>
<feature type="region of interest" description="Disordered" evidence="1">
    <location>
        <begin position="94"/>
        <end position="118"/>
    </location>
</feature>
<protein>
    <submittedName>
        <fullName evidence="2">Uncharacterized protein</fullName>
    </submittedName>
</protein>
<comment type="caution">
    <text evidence="2">The sequence shown here is derived from an EMBL/GenBank/DDBJ whole genome shotgun (WGS) entry which is preliminary data.</text>
</comment>
<organism evidence="2 3">
    <name type="scientific">Plakobranchus ocellatus</name>
    <dbReference type="NCBI Taxonomy" id="259542"/>
    <lineage>
        <taxon>Eukaryota</taxon>
        <taxon>Metazoa</taxon>
        <taxon>Spiralia</taxon>
        <taxon>Lophotrochozoa</taxon>
        <taxon>Mollusca</taxon>
        <taxon>Gastropoda</taxon>
        <taxon>Heterobranchia</taxon>
        <taxon>Euthyneura</taxon>
        <taxon>Panpulmonata</taxon>
        <taxon>Sacoglossa</taxon>
        <taxon>Placobranchoidea</taxon>
        <taxon>Plakobranchidae</taxon>
        <taxon>Plakobranchus</taxon>
    </lineage>
</organism>
<accession>A0AAV3ZYD0</accession>
<proteinExistence type="predicted"/>
<evidence type="ECO:0000256" key="1">
    <source>
        <dbReference type="SAM" id="MobiDB-lite"/>
    </source>
</evidence>
<evidence type="ECO:0000313" key="2">
    <source>
        <dbReference type="EMBL" id="GFO00082.1"/>
    </source>
</evidence>
<sequence>MNSTPGPFTLSRVSDDSFSQPQQTDYISHTITASDTNEQTSSLQDLRVSPLDTISWPISSFASSGKTIAGSEPSIANGILRILVKLGGEDRISPKANVSHPTRVSMDTQTEHQNPAEATVAPCPARIENSINSKNSSAMGTVKSQVMKLLTDWLKREAPCCKYTQKCHLKKPKL</sequence>
<dbReference type="EMBL" id="BLXT01003028">
    <property type="protein sequence ID" value="GFO00082.1"/>
    <property type="molecule type" value="Genomic_DNA"/>
</dbReference>
<evidence type="ECO:0000313" key="3">
    <source>
        <dbReference type="Proteomes" id="UP000735302"/>
    </source>
</evidence>
<feature type="compositionally biased region" description="Polar residues" evidence="1">
    <location>
        <begin position="99"/>
        <end position="113"/>
    </location>
</feature>
<gene>
    <name evidence="2" type="ORF">PoB_002658700</name>
</gene>
<reference evidence="2 3" key="1">
    <citation type="journal article" date="2021" name="Elife">
        <title>Chloroplast acquisition without the gene transfer in kleptoplastic sea slugs, Plakobranchus ocellatus.</title>
        <authorList>
            <person name="Maeda T."/>
            <person name="Takahashi S."/>
            <person name="Yoshida T."/>
            <person name="Shimamura S."/>
            <person name="Takaki Y."/>
            <person name="Nagai Y."/>
            <person name="Toyoda A."/>
            <person name="Suzuki Y."/>
            <person name="Arimoto A."/>
            <person name="Ishii H."/>
            <person name="Satoh N."/>
            <person name="Nishiyama T."/>
            <person name="Hasebe M."/>
            <person name="Maruyama T."/>
            <person name="Minagawa J."/>
            <person name="Obokata J."/>
            <person name="Shigenobu S."/>
        </authorList>
    </citation>
    <scope>NUCLEOTIDE SEQUENCE [LARGE SCALE GENOMIC DNA]</scope>
</reference>
<keyword evidence="3" id="KW-1185">Reference proteome</keyword>
<dbReference type="Proteomes" id="UP000735302">
    <property type="component" value="Unassembled WGS sequence"/>
</dbReference>
<dbReference type="AlphaFoldDB" id="A0AAV3ZYD0"/>
<name>A0AAV3ZYD0_9GAST</name>